<accession>A0ABM5EIH2</accession>
<keyword evidence="9 16" id="KW-1133">Transmembrane helix</keyword>
<dbReference type="Pfam" id="PF00092">
    <property type="entry name" value="VWA"/>
    <property type="match status" value="1"/>
</dbReference>
<keyword evidence="11 16" id="KW-0472">Membrane</keyword>
<evidence type="ECO:0000259" key="18">
    <source>
        <dbReference type="PROSITE" id="PS50234"/>
    </source>
</evidence>
<evidence type="ECO:0000256" key="14">
    <source>
        <dbReference type="ARBA" id="ARBA00023180"/>
    </source>
</evidence>
<dbReference type="PANTHER" id="PTHR23220">
    <property type="entry name" value="INTEGRIN ALPHA"/>
    <property type="match status" value="1"/>
</dbReference>
<gene>
    <name evidence="20" type="primary">ITGAL</name>
</gene>
<evidence type="ECO:0000256" key="8">
    <source>
        <dbReference type="ARBA" id="ARBA00022889"/>
    </source>
</evidence>
<evidence type="ECO:0000256" key="7">
    <source>
        <dbReference type="ARBA" id="ARBA00022837"/>
    </source>
</evidence>
<dbReference type="InterPro" id="IPR000413">
    <property type="entry name" value="Integrin_alpha"/>
</dbReference>
<dbReference type="GeneID" id="110090083"/>
<dbReference type="InterPro" id="IPR002035">
    <property type="entry name" value="VWF_A"/>
</dbReference>
<keyword evidence="19" id="KW-1185">Reference proteome</keyword>
<dbReference type="PROSITE" id="PS51470">
    <property type="entry name" value="FG_GAP"/>
    <property type="match status" value="3"/>
</dbReference>
<feature type="transmembrane region" description="Helical" evidence="16">
    <location>
        <begin position="1090"/>
        <end position="1113"/>
    </location>
</feature>
<dbReference type="Proteomes" id="UP001652642">
    <property type="component" value="Chromosome 6"/>
</dbReference>
<keyword evidence="7" id="KW-0106">Calcium</keyword>
<dbReference type="InterPro" id="IPR013517">
    <property type="entry name" value="FG-GAP"/>
</dbReference>
<dbReference type="Pfam" id="PF21520">
    <property type="entry name" value="ITGAX-like_Ig_3"/>
    <property type="match status" value="1"/>
</dbReference>
<evidence type="ECO:0000256" key="9">
    <source>
        <dbReference type="ARBA" id="ARBA00022989"/>
    </source>
</evidence>
<dbReference type="SMART" id="SM00327">
    <property type="entry name" value="VWA"/>
    <property type="match status" value="1"/>
</dbReference>
<sequence length="1175" mass="131086">MASLSVPIHFLALLAVWHFQGQSPSQGYNVEITPAARFSNVSEQFGYQVLQIGEGSEARIIVGAPAQPNSTGKVYQCSMESEKCTDVPLEGTSGIHHMGMTLASNMQGSKMIACGPGVQQHCDKNLYVSGLCYMLDAKLQNFRNITTGYQKCLKGNVDLVFLFDGSESMTDGQFNTLKDFMINVMEKLYNSTIHFAAVQFSQHTKIEFDFNGYINEPNPRKLLAEVQHMKHLTNTFSAIKYVMDNVFLPERGMREGSNKVIVIITDGLATDKDKGIIAEATKKGILRLIIGVGVHFNSEESKEKIRQLASAPFDQTVKLLTRFEDLKNSFDDLQSKIFAIEGTSDTGSFHMEMSSSGFSADINQGRIVLGAVGADNWAGGLLEQQDGFVQEKFVTFPLYKKEMEGAYLGYALKYLQRQQRELYAVGAPRYQHVGRVIIFEINATTANWTLKQEIKGEQTGSYFGGVLCAVDIDMDQETDLLLVGAHLYFTETRGGNVSVYGWEEERLVLRGELHGDPGYPLGRFGAAITDLEDINGDGLTDVAVGAPLEDDEKGAVYIYNGHEKTLLSHYSQRITGAGMTPGLKFFGQSIHGKTDLSKDGLIDITVGALGEALVLRSRPIVTVVTHVKFWPKEIRVEDVECLGDTSSWRNKELNLTICFSTSLATSSYKDFSSASLLFHLEIDPNRMKNRGVFRNGKKDINGQRDIAVGQVCVEEQINITNCIEDYISAIKVVVNFSLKDDNKTSNRHPKPVLNPLSNTTTIEIPFEKNCGTDGVCIADMRISFSGSGPRELVVSPQAYLDMNLELENLRENAYYPVLRVPHMPGLSFRKVSVLKSNTLILVSCDGMLQSHVHEGLSCNISHPVYRNKTKALIQLRFGVLDNSVWGDHLEMQACVQSDNEWNDTALDNTAKLRIPVKYPVNIIAERMETSTHYVNFTFLHQENKTVTHSYNITNWPIGTSPPPAVSVFVKVPTEFPGRLIWDVKNIQTDPSVFCQLVPTEKHKPSKWIEEEQCAASEYHIYSCDLGQINSSIINVTGVMFTNGSIEQFPRSKFCTALWLTFDTERYKNFYGHRFAQFQVTEVEVITEMNYLPIIIGSGIGGLLLLILIIFGLYKCGFFKRNYKQKMDLQEENETALPLEGIVAGDRGEEGNVESDKEKEYNGSLADPLNREAETQ</sequence>
<dbReference type="SUPFAM" id="SSF69179">
    <property type="entry name" value="Integrin domains"/>
    <property type="match status" value="2"/>
</dbReference>
<dbReference type="InterPro" id="IPR048633">
    <property type="entry name" value="ITGAX-like_Ig_3"/>
</dbReference>
<protein>
    <submittedName>
        <fullName evidence="20">Integrin alpha-L isoform X1</fullName>
    </submittedName>
</protein>
<dbReference type="InterPro" id="IPR013649">
    <property type="entry name" value="Integrin_alpha_Ig-like_1"/>
</dbReference>
<keyword evidence="12" id="KW-1015">Disulfide bond</keyword>
<organism evidence="19 20">
    <name type="scientific">Pogona vitticeps</name>
    <name type="common">central bearded dragon</name>
    <dbReference type="NCBI Taxonomy" id="103695"/>
    <lineage>
        <taxon>Eukaryota</taxon>
        <taxon>Metazoa</taxon>
        <taxon>Chordata</taxon>
        <taxon>Craniata</taxon>
        <taxon>Vertebrata</taxon>
        <taxon>Euteleostomi</taxon>
        <taxon>Lepidosauria</taxon>
        <taxon>Squamata</taxon>
        <taxon>Bifurcata</taxon>
        <taxon>Unidentata</taxon>
        <taxon>Episquamata</taxon>
        <taxon>Toxicofera</taxon>
        <taxon>Iguania</taxon>
        <taxon>Acrodonta</taxon>
        <taxon>Agamidae</taxon>
        <taxon>Amphibolurinae</taxon>
        <taxon>Pogona</taxon>
    </lineage>
</organism>
<dbReference type="SUPFAM" id="SSF69318">
    <property type="entry name" value="Integrin alpha N-terminal domain"/>
    <property type="match status" value="1"/>
</dbReference>
<evidence type="ECO:0000256" key="16">
    <source>
        <dbReference type="RuleBase" id="RU003762"/>
    </source>
</evidence>
<name>A0ABM5EIH2_9SAUR</name>
<dbReference type="SUPFAM" id="SSF53300">
    <property type="entry name" value="vWA-like"/>
    <property type="match status" value="1"/>
</dbReference>
<keyword evidence="5 16" id="KW-0732">Signal</keyword>
<evidence type="ECO:0000256" key="10">
    <source>
        <dbReference type="ARBA" id="ARBA00023037"/>
    </source>
</evidence>
<dbReference type="SMART" id="SM00191">
    <property type="entry name" value="Int_alpha"/>
    <property type="match status" value="5"/>
</dbReference>
<feature type="chain" id="PRO_5045004854" evidence="16">
    <location>
        <begin position="28"/>
        <end position="1175"/>
    </location>
</feature>
<dbReference type="PROSITE" id="PS00242">
    <property type="entry name" value="INTEGRIN_ALPHA"/>
    <property type="match status" value="1"/>
</dbReference>
<keyword evidence="8 16" id="KW-0130">Cell adhesion</keyword>
<dbReference type="Pfam" id="PF08441">
    <property type="entry name" value="Integrin_A_Ig_1"/>
    <property type="match status" value="1"/>
</dbReference>
<feature type="repeat" description="FG-GAP" evidence="15">
    <location>
        <begin position="572"/>
        <end position="632"/>
    </location>
</feature>
<dbReference type="RefSeq" id="XP_072832953.1">
    <property type="nucleotide sequence ID" value="XM_072976852.1"/>
</dbReference>
<feature type="signal peptide" evidence="16">
    <location>
        <begin position="1"/>
        <end position="27"/>
    </location>
</feature>
<feature type="repeat" description="FG-GAP" evidence="15">
    <location>
        <begin position="510"/>
        <end position="568"/>
    </location>
</feature>
<dbReference type="Gene3D" id="2.60.40.1510">
    <property type="entry name" value="ntegrin, alpha v. Chain A, domain 3"/>
    <property type="match status" value="1"/>
</dbReference>
<evidence type="ECO:0000256" key="17">
    <source>
        <dbReference type="SAM" id="MobiDB-lite"/>
    </source>
</evidence>
<evidence type="ECO:0000256" key="2">
    <source>
        <dbReference type="ARBA" id="ARBA00008054"/>
    </source>
</evidence>
<feature type="region of interest" description="Disordered" evidence="17">
    <location>
        <begin position="1139"/>
        <end position="1175"/>
    </location>
</feature>
<evidence type="ECO:0000256" key="15">
    <source>
        <dbReference type="PROSITE-ProRule" id="PRU00803"/>
    </source>
</evidence>
<dbReference type="Pfam" id="PF01839">
    <property type="entry name" value="FG-GAP"/>
    <property type="match status" value="1"/>
</dbReference>
<keyword evidence="3 16" id="KW-0812">Transmembrane</keyword>
<dbReference type="PANTHER" id="PTHR23220:SF84">
    <property type="entry name" value="INTEGRIN ALPHA-L"/>
    <property type="match status" value="1"/>
</dbReference>
<feature type="compositionally biased region" description="Basic and acidic residues" evidence="17">
    <location>
        <begin position="1145"/>
        <end position="1160"/>
    </location>
</feature>
<proteinExistence type="inferred from homology"/>
<dbReference type="InterPro" id="IPR013519">
    <property type="entry name" value="Int_alpha_beta-p"/>
</dbReference>
<keyword evidence="10 16" id="KW-0401">Integrin</keyword>
<evidence type="ECO:0000256" key="3">
    <source>
        <dbReference type="ARBA" id="ARBA00022692"/>
    </source>
</evidence>
<dbReference type="InterPro" id="IPR028994">
    <property type="entry name" value="Integrin_alpha_N"/>
</dbReference>
<dbReference type="Gene3D" id="3.40.50.410">
    <property type="entry name" value="von Willebrand factor, type A domain"/>
    <property type="match status" value="1"/>
</dbReference>
<evidence type="ECO:0000256" key="11">
    <source>
        <dbReference type="ARBA" id="ARBA00023136"/>
    </source>
</evidence>
<dbReference type="InterPro" id="IPR018184">
    <property type="entry name" value="Integrin_alpha_C_CS"/>
</dbReference>
<reference evidence="20" key="1">
    <citation type="submission" date="2025-08" db="UniProtKB">
        <authorList>
            <consortium name="RefSeq"/>
        </authorList>
    </citation>
    <scope>IDENTIFICATION</scope>
</reference>
<dbReference type="Pfam" id="PF00357">
    <property type="entry name" value="Integrin_alpha"/>
    <property type="match status" value="1"/>
</dbReference>
<dbReference type="GO" id="GO:0007229">
    <property type="term" value="P:integrin-mediated signaling pathway"/>
    <property type="evidence" value="ECO:0007669"/>
    <property type="project" value="UniProtKB-KW"/>
</dbReference>
<evidence type="ECO:0000313" key="20">
    <source>
        <dbReference type="RefSeq" id="XP_072832953.1"/>
    </source>
</evidence>
<comment type="similarity">
    <text evidence="2 16">Belongs to the integrin alpha chain family.</text>
</comment>
<dbReference type="Pfam" id="PF20805">
    <property type="entry name" value="Integrin_A_Ig_2"/>
    <property type="match status" value="1"/>
</dbReference>
<evidence type="ECO:0000256" key="6">
    <source>
        <dbReference type="ARBA" id="ARBA00022737"/>
    </source>
</evidence>
<dbReference type="InterPro" id="IPR032695">
    <property type="entry name" value="Integrin_dom_sf"/>
</dbReference>
<dbReference type="Gene3D" id="2.60.40.1530">
    <property type="entry name" value="ntegrin, alpha v. Chain A, domain 4"/>
    <property type="match status" value="1"/>
</dbReference>
<evidence type="ECO:0000256" key="12">
    <source>
        <dbReference type="ARBA" id="ARBA00023157"/>
    </source>
</evidence>
<dbReference type="InterPro" id="IPR036465">
    <property type="entry name" value="vWFA_dom_sf"/>
</dbReference>
<comment type="subcellular location">
    <subcellularLocation>
        <location evidence="1 16">Membrane</location>
        <topology evidence="1 16">Single-pass type I membrane protein</topology>
    </subcellularLocation>
</comment>
<feature type="repeat" description="FG-GAP" evidence="15">
    <location>
        <begin position="449"/>
        <end position="509"/>
    </location>
</feature>
<evidence type="ECO:0000256" key="1">
    <source>
        <dbReference type="ARBA" id="ARBA00004479"/>
    </source>
</evidence>
<dbReference type="PROSITE" id="PS50234">
    <property type="entry name" value="VWFA"/>
    <property type="match status" value="1"/>
</dbReference>
<dbReference type="PRINTS" id="PR00453">
    <property type="entry name" value="VWFADOMAIN"/>
</dbReference>
<keyword evidence="13 16" id="KW-0675">Receptor</keyword>
<feature type="domain" description="VWFA" evidence="18">
    <location>
        <begin position="158"/>
        <end position="333"/>
    </location>
</feature>
<keyword evidence="4" id="KW-0479">Metal-binding</keyword>
<evidence type="ECO:0000256" key="4">
    <source>
        <dbReference type="ARBA" id="ARBA00022723"/>
    </source>
</evidence>
<evidence type="ECO:0000313" key="19">
    <source>
        <dbReference type="Proteomes" id="UP001652642"/>
    </source>
</evidence>
<keyword evidence="6" id="KW-0677">Repeat</keyword>
<dbReference type="Gene3D" id="1.20.5.930">
    <property type="entry name" value="Bicelle-embedded integrin alpha(iib) transmembrane segment"/>
    <property type="match status" value="1"/>
</dbReference>
<dbReference type="InterPro" id="IPR048285">
    <property type="entry name" value="Integrin_alpha_Ig-like_2"/>
</dbReference>
<dbReference type="Gene3D" id="2.60.40.1460">
    <property type="entry name" value="Integrin domains. Chain A, domain 2"/>
    <property type="match status" value="1"/>
</dbReference>
<dbReference type="PRINTS" id="PR01185">
    <property type="entry name" value="INTEGRINA"/>
</dbReference>
<evidence type="ECO:0000256" key="13">
    <source>
        <dbReference type="ARBA" id="ARBA00023170"/>
    </source>
</evidence>
<evidence type="ECO:0000256" key="5">
    <source>
        <dbReference type="ARBA" id="ARBA00022729"/>
    </source>
</evidence>
<keyword evidence="14" id="KW-0325">Glycoprotein</keyword>
<dbReference type="Gene3D" id="2.130.10.130">
    <property type="entry name" value="Integrin alpha, N-terminal"/>
    <property type="match status" value="1"/>
</dbReference>